<sequence>MAVWLVKIRLRLTPGNLDIWYMGGMLAVLVEPSLGHGPERRRAGAPAAGLRTKEPLAFHMDDESSGEGQSGGLVRKSSITAMRRT</sequence>
<evidence type="ECO:0000313" key="3">
    <source>
        <dbReference type="Proteomes" id="UP000186817"/>
    </source>
</evidence>
<dbReference type="EMBL" id="LSRX01000732">
    <property type="protein sequence ID" value="OLP90004.1"/>
    <property type="molecule type" value="Genomic_DNA"/>
</dbReference>
<evidence type="ECO:0000256" key="1">
    <source>
        <dbReference type="SAM" id="MobiDB-lite"/>
    </source>
</evidence>
<feature type="region of interest" description="Disordered" evidence="1">
    <location>
        <begin position="60"/>
        <end position="85"/>
    </location>
</feature>
<proteinExistence type="predicted"/>
<accession>A0A1Q9D4D5</accession>
<protein>
    <submittedName>
        <fullName evidence="2">Uncharacterized protein</fullName>
    </submittedName>
</protein>
<dbReference type="Proteomes" id="UP000186817">
    <property type="component" value="Unassembled WGS sequence"/>
</dbReference>
<organism evidence="2 3">
    <name type="scientific">Symbiodinium microadriaticum</name>
    <name type="common">Dinoflagellate</name>
    <name type="synonym">Zooxanthella microadriatica</name>
    <dbReference type="NCBI Taxonomy" id="2951"/>
    <lineage>
        <taxon>Eukaryota</taxon>
        <taxon>Sar</taxon>
        <taxon>Alveolata</taxon>
        <taxon>Dinophyceae</taxon>
        <taxon>Suessiales</taxon>
        <taxon>Symbiodiniaceae</taxon>
        <taxon>Symbiodinium</taxon>
    </lineage>
</organism>
<keyword evidence="3" id="KW-1185">Reference proteome</keyword>
<reference evidence="2 3" key="1">
    <citation type="submission" date="2016-02" db="EMBL/GenBank/DDBJ databases">
        <title>Genome analysis of coral dinoflagellate symbionts highlights evolutionary adaptations to a symbiotic lifestyle.</title>
        <authorList>
            <person name="Aranda M."/>
            <person name="Li Y."/>
            <person name="Liew Y.J."/>
            <person name="Baumgarten S."/>
            <person name="Simakov O."/>
            <person name="Wilson M."/>
            <person name="Piel J."/>
            <person name="Ashoor H."/>
            <person name="Bougouffa S."/>
            <person name="Bajic V.B."/>
            <person name="Ryu T."/>
            <person name="Ravasi T."/>
            <person name="Bayer T."/>
            <person name="Micklem G."/>
            <person name="Kim H."/>
            <person name="Bhak J."/>
            <person name="Lajeunesse T.C."/>
            <person name="Voolstra C.R."/>
        </authorList>
    </citation>
    <scope>NUCLEOTIDE SEQUENCE [LARGE SCALE GENOMIC DNA]</scope>
    <source>
        <strain evidence="2 3">CCMP2467</strain>
    </source>
</reference>
<gene>
    <name evidence="2" type="ORF">AK812_SmicGene28472</name>
</gene>
<evidence type="ECO:0000313" key="2">
    <source>
        <dbReference type="EMBL" id="OLP90004.1"/>
    </source>
</evidence>
<name>A0A1Q9D4D5_SYMMI</name>
<dbReference type="AlphaFoldDB" id="A0A1Q9D4D5"/>
<comment type="caution">
    <text evidence="2">The sequence shown here is derived from an EMBL/GenBank/DDBJ whole genome shotgun (WGS) entry which is preliminary data.</text>
</comment>